<dbReference type="GO" id="GO:0004729">
    <property type="term" value="F:oxygen-dependent protoporphyrinogen oxidase activity"/>
    <property type="evidence" value="ECO:0007669"/>
    <property type="project" value="TreeGrafter"/>
</dbReference>
<evidence type="ECO:0000313" key="5">
    <source>
        <dbReference type="Proteomes" id="UP000823561"/>
    </source>
</evidence>
<proteinExistence type="predicted"/>
<dbReference type="AlphaFoldDB" id="A0AAV6G907"/>
<gene>
    <name evidence="4" type="ORF">AALO_G00181890</name>
</gene>
<reference evidence="4" key="1">
    <citation type="submission" date="2020-10" db="EMBL/GenBank/DDBJ databases">
        <title>Chromosome-scale genome assembly of the Allis shad, Alosa alosa.</title>
        <authorList>
            <person name="Margot Z."/>
            <person name="Christophe K."/>
            <person name="Cabau C."/>
            <person name="Louis A."/>
            <person name="Berthelot C."/>
            <person name="Parey E."/>
            <person name="Roest Crollius H."/>
            <person name="Montfort J."/>
            <person name="Robinson-Rechavi M."/>
            <person name="Bucao C."/>
            <person name="Bouchez O."/>
            <person name="Gislard M."/>
            <person name="Lluch J."/>
            <person name="Milhes M."/>
            <person name="Lampietro C."/>
            <person name="Lopez Roques C."/>
            <person name="Donnadieu C."/>
            <person name="Braasch I."/>
            <person name="Desvignes T."/>
            <person name="Postlethwait J."/>
            <person name="Bobe J."/>
            <person name="Guiguen Y."/>
        </authorList>
    </citation>
    <scope>NUCLEOTIDE SEQUENCE</scope>
    <source>
        <strain evidence="4">M-15738</strain>
        <tissue evidence="4">Blood</tissue>
    </source>
</reference>
<organism evidence="4 5">
    <name type="scientific">Alosa alosa</name>
    <name type="common">allis shad</name>
    <dbReference type="NCBI Taxonomy" id="278164"/>
    <lineage>
        <taxon>Eukaryota</taxon>
        <taxon>Metazoa</taxon>
        <taxon>Chordata</taxon>
        <taxon>Craniata</taxon>
        <taxon>Vertebrata</taxon>
        <taxon>Euteleostomi</taxon>
        <taxon>Actinopterygii</taxon>
        <taxon>Neopterygii</taxon>
        <taxon>Teleostei</taxon>
        <taxon>Clupei</taxon>
        <taxon>Clupeiformes</taxon>
        <taxon>Clupeoidei</taxon>
        <taxon>Clupeidae</taxon>
        <taxon>Alosa</taxon>
    </lineage>
</organism>
<dbReference type="PANTHER" id="PTHR42923:SF3">
    <property type="entry name" value="PROTOPORPHYRINOGEN OXIDASE"/>
    <property type="match status" value="1"/>
</dbReference>
<dbReference type="Pfam" id="PF01593">
    <property type="entry name" value="Amino_oxidase"/>
    <property type="match status" value="1"/>
</dbReference>
<keyword evidence="1" id="KW-0285">Flavoprotein</keyword>
<evidence type="ECO:0000256" key="2">
    <source>
        <dbReference type="ARBA" id="ARBA00022827"/>
    </source>
</evidence>
<evidence type="ECO:0000259" key="3">
    <source>
        <dbReference type="Pfam" id="PF01593"/>
    </source>
</evidence>
<dbReference type="PROSITE" id="PS51257">
    <property type="entry name" value="PROKAR_LIPOPROTEIN"/>
    <property type="match status" value="1"/>
</dbReference>
<keyword evidence="2" id="KW-0274">FAD</keyword>
<dbReference type="InterPro" id="IPR036188">
    <property type="entry name" value="FAD/NAD-bd_sf"/>
</dbReference>
<dbReference type="InterPro" id="IPR002937">
    <property type="entry name" value="Amino_oxidase"/>
</dbReference>
<feature type="domain" description="Amine oxidase" evidence="3">
    <location>
        <begin position="12"/>
        <end position="106"/>
    </location>
</feature>
<dbReference type="GO" id="GO:0005743">
    <property type="term" value="C:mitochondrial inner membrane"/>
    <property type="evidence" value="ECO:0007669"/>
    <property type="project" value="TreeGrafter"/>
</dbReference>
<keyword evidence="5" id="KW-1185">Reference proteome</keyword>
<dbReference type="PANTHER" id="PTHR42923">
    <property type="entry name" value="PROTOPORPHYRINOGEN OXIDASE"/>
    <property type="match status" value="1"/>
</dbReference>
<comment type="caution">
    <text evidence="4">The sequence shown here is derived from an EMBL/GenBank/DDBJ whole genome shotgun (WGS) entry which is preliminary data.</text>
</comment>
<dbReference type="Proteomes" id="UP000823561">
    <property type="component" value="Chromosome 13"/>
</dbReference>
<dbReference type="EMBL" id="JADWDJ010000013">
    <property type="protein sequence ID" value="KAG5271604.1"/>
    <property type="molecule type" value="Genomic_DNA"/>
</dbReference>
<dbReference type="InterPro" id="IPR050464">
    <property type="entry name" value="Zeta_carotene_desat/Oxidored"/>
</dbReference>
<dbReference type="SUPFAM" id="SSF51905">
    <property type="entry name" value="FAD/NAD(P)-binding domain"/>
    <property type="match status" value="1"/>
</dbReference>
<name>A0AAV6G907_9TELE</name>
<dbReference type="Gene3D" id="3.50.50.60">
    <property type="entry name" value="FAD/NAD(P)-binding domain"/>
    <property type="match status" value="1"/>
</dbReference>
<sequence length="113" mass="11857">MQKTVAVLGGGIGGLSACYHLSKSPQVSKVVLLEGSGRCGGWLSSTRREDGAVFEQGPRAVRPAGAVGKNTLNMVSELGLESEVLPVTYDHVASKNRYLYVGGQLHKMPSSLG</sequence>
<dbReference type="GO" id="GO:0006783">
    <property type="term" value="P:heme biosynthetic process"/>
    <property type="evidence" value="ECO:0007669"/>
    <property type="project" value="TreeGrafter"/>
</dbReference>
<evidence type="ECO:0000256" key="1">
    <source>
        <dbReference type="ARBA" id="ARBA00022630"/>
    </source>
</evidence>
<protein>
    <recommendedName>
        <fullName evidence="3">Amine oxidase domain-containing protein</fullName>
    </recommendedName>
</protein>
<accession>A0AAV6G907</accession>
<evidence type="ECO:0000313" key="4">
    <source>
        <dbReference type="EMBL" id="KAG5271604.1"/>
    </source>
</evidence>